<dbReference type="Pfam" id="PF00581">
    <property type="entry name" value="Rhodanese"/>
    <property type="match status" value="1"/>
</dbReference>
<dbReference type="PROSITE" id="PS50056">
    <property type="entry name" value="TYR_PHOSPHATASE_2"/>
    <property type="match status" value="1"/>
</dbReference>
<evidence type="ECO:0000259" key="6">
    <source>
        <dbReference type="PROSITE" id="PS50056"/>
    </source>
</evidence>
<gene>
    <name evidence="9" type="primary">LOC106805753</name>
</gene>
<accession>A0ABM1DSN4</accession>
<dbReference type="InterPro" id="IPR000387">
    <property type="entry name" value="Tyr_Pase_dom"/>
</dbReference>
<dbReference type="PROSITE" id="PS50054">
    <property type="entry name" value="TYR_PHOSPHATASE_DUAL"/>
    <property type="match status" value="1"/>
</dbReference>
<evidence type="ECO:0000313" key="8">
    <source>
        <dbReference type="Proteomes" id="UP000695022"/>
    </source>
</evidence>
<dbReference type="InterPro" id="IPR016130">
    <property type="entry name" value="Tyr_Pase_AS"/>
</dbReference>
<dbReference type="Gene3D" id="3.90.190.10">
    <property type="entry name" value="Protein tyrosine phosphatase superfamily"/>
    <property type="match status" value="1"/>
</dbReference>
<keyword evidence="8" id="KW-1185">Reference proteome</keyword>
<evidence type="ECO:0000313" key="9">
    <source>
        <dbReference type="RefSeq" id="XP_014662955.1"/>
    </source>
</evidence>
<dbReference type="SMART" id="SM00450">
    <property type="entry name" value="RHOD"/>
    <property type="match status" value="1"/>
</dbReference>
<dbReference type="PROSITE" id="PS00383">
    <property type="entry name" value="TYR_PHOSPHATASE_1"/>
    <property type="match status" value="1"/>
</dbReference>
<dbReference type="InterPro" id="IPR036873">
    <property type="entry name" value="Rhodanese-like_dom_sf"/>
</dbReference>
<dbReference type="CDD" id="cd01446">
    <property type="entry name" value="DSP_MapKP"/>
    <property type="match status" value="1"/>
</dbReference>
<feature type="domain" description="Tyrosine specific protein phosphatases" evidence="6">
    <location>
        <begin position="251"/>
        <end position="305"/>
    </location>
</feature>
<dbReference type="InterPro" id="IPR020422">
    <property type="entry name" value="TYR_PHOSPHATASE_DUAL_dom"/>
</dbReference>
<comment type="similarity">
    <text evidence="1">Belongs to the protein-tyrosine phosphatase family. Non-receptor class dual specificity subfamily.</text>
</comment>
<dbReference type="RefSeq" id="XP_014662955.1">
    <property type="nucleotide sequence ID" value="XM_014807469.1"/>
</dbReference>
<dbReference type="InterPro" id="IPR001763">
    <property type="entry name" value="Rhodanese-like_dom"/>
</dbReference>
<evidence type="ECO:0000256" key="2">
    <source>
        <dbReference type="ARBA" id="ARBA00013064"/>
    </source>
</evidence>
<dbReference type="SMART" id="SM00195">
    <property type="entry name" value="DSPc"/>
    <property type="match status" value="1"/>
</dbReference>
<keyword evidence="3" id="KW-0378">Hydrolase</keyword>
<proteinExistence type="inferred from homology"/>
<dbReference type="GeneID" id="106805753"/>
<dbReference type="PANTHER" id="PTHR10159:SF533">
    <property type="entry name" value="TYROSINE-PROTEIN PHOSPHATASE VHP-1"/>
    <property type="match status" value="1"/>
</dbReference>
<reference evidence="9" key="1">
    <citation type="submission" date="2025-08" db="UniProtKB">
        <authorList>
            <consortium name="RefSeq"/>
        </authorList>
    </citation>
    <scope>IDENTIFICATION</scope>
</reference>
<keyword evidence="4" id="KW-0904">Protein phosphatase</keyword>
<evidence type="ECO:0000256" key="3">
    <source>
        <dbReference type="ARBA" id="ARBA00022801"/>
    </source>
</evidence>
<sequence>MEVIVRAPPPACCRDKSTGSCHRADHQRAMLMLTTIDDVASLVRTNNVDVLLIDSRTFLEYNTFHIDGAVNINCSKLVKRRLQQGKVSVGELICQSCRLDTLDYSDVIVYDEQTESLEQVSQDSFLHVLIAKLRDAFNSVSLLQGGFLAFQGAHPELCEMKNQRLVSLTSHSQPCMSVSASAPTKILPFLYLGSQVDALDVEMMQAHDISYVLNVSNNCLKSDSVPNEHFLRIPVSDNYKEKLIPWFDIAFNFLDKVRESNACALIHCLAGVSRSPTFAIGYIMKRMRISSDEAYRYVKEKRVGISPNFNFLGQLLDWERHLVGEGRIAREPPPKRHCSIDATGQTPAAAATTMTTTVSPTTALAQLSFSTLAGSSGALSREDLCCGRACIPTSQLSSISFTPSVECRVVYGVKMDSTGIKEPRSFKQHSKSSQNNNG</sequence>
<dbReference type="Gene3D" id="3.40.250.10">
    <property type="entry name" value="Rhodanese-like domain"/>
    <property type="match status" value="1"/>
</dbReference>
<dbReference type="PROSITE" id="PS50206">
    <property type="entry name" value="RHODANESE_3"/>
    <property type="match status" value="1"/>
</dbReference>
<name>A0ABM1DSN4_PRICU</name>
<dbReference type="EC" id="3.1.3.48" evidence="2"/>
<protein>
    <recommendedName>
        <fullName evidence="2">protein-tyrosine-phosphatase</fullName>
        <ecNumber evidence="2">3.1.3.48</ecNumber>
    </recommendedName>
</protein>
<dbReference type="Proteomes" id="UP000695022">
    <property type="component" value="Unplaced"/>
</dbReference>
<dbReference type="PRINTS" id="PR01764">
    <property type="entry name" value="MAPKPHPHTASE"/>
</dbReference>
<feature type="domain" description="Tyrosine-protein phosphatase" evidence="5">
    <location>
        <begin position="182"/>
        <end position="324"/>
    </location>
</feature>
<dbReference type="Pfam" id="PF00782">
    <property type="entry name" value="DSPc"/>
    <property type="match status" value="1"/>
</dbReference>
<dbReference type="CDD" id="cd14568">
    <property type="entry name" value="DSP_MKP_classIII"/>
    <property type="match status" value="1"/>
</dbReference>
<dbReference type="SUPFAM" id="SSF52799">
    <property type="entry name" value="(Phosphotyrosine protein) phosphatases II"/>
    <property type="match status" value="1"/>
</dbReference>
<dbReference type="InterPro" id="IPR000340">
    <property type="entry name" value="Dual-sp_phosphatase_cat-dom"/>
</dbReference>
<evidence type="ECO:0000256" key="4">
    <source>
        <dbReference type="ARBA" id="ARBA00022912"/>
    </source>
</evidence>
<evidence type="ECO:0000256" key="1">
    <source>
        <dbReference type="ARBA" id="ARBA00008601"/>
    </source>
</evidence>
<dbReference type="InterPro" id="IPR029021">
    <property type="entry name" value="Prot-tyrosine_phosphatase-like"/>
</dbReference>
<evidence type="ECO:0000259" key="7">
    <source>
        <dbReference type="PROSITE" id="PS50206"/>
    </source>
</evidence>
<dbReference type="InterPro" id="IPR008343">
    <property type="entry name" value="MKP"/>
</dbReference>
<dbReference type="SUPFAM" id="SSF52821">
    <property type="entry name" value="Rhodanese/Cell cycle control phosphatase"/>
    <property type="match status" value="1"/>
</dbReference>
<organism evidence="8 9">
    <name type="scientific">Priapulus caudatus</name>
    <name type="common">Priapulid worm</name>
    <dbReference type="NCBI Taxonomy" id="37621"/>
    <lineage>
        <taxon>Eukaryota</taxon>
        <taxon>Metazoa</taxon>
        <taxon>Ecdysozoa</taxon>
        <taxon>Scalidophora</taxon>
        <taxon>Priapulida</taxon>
        <taxon>Priapulimorpha</taxon>
        <taxon>Priapulimorphida</taxon>
        <taxon>Priapulidae</taxon>
        <taxon>Priapulus</taxon>
    </lineage>
</organism>
<evidence type="ECO:0000259" key="5">
    <source>
        <dbReference type="PROSITE" id="PS50054"/>
    </source>
</evidence>
<feature type="domain" description="Rhodanese" evidence="7">
    <location>
        <begin position="46"/>
        <end position="159"/>
    </location>
</feature>
<dbReference type="PANTHER" id="PTHR10159">
    <property type="entry name" value="DUAL SPECIFICITY PROTEIN PHOSPHATASE"/>
    <property type="match status" value="1"/>
</dbReference>